<accession>A0A392PCK7</accession>
<evidence type="ECO:0000313" key="2">
    <source>
        <dbReference type="Proteomes" id="UP000265520"/>
    </source>
</evidence>
<keyword evidence="2" id="KW-1185">Reference proteome</keyword>
<name>A0A392PCK7_9FABA</name>
<organism evidence="1 2">
    <name type="scientific">Trifolium medium</name>
    <dbReference type="NCBI Taxonomy" id="97028"/>
    <lineage>
        <taxon>Eukaryota</taxon>
        <taxon>Viridiplantae</taxon>
        <taxon>Streptophyta</taxon>
        <taxon>Embryophyta</taxon>
        <taxon>Tracheophyta</taxon>
        <taxon>Spermatophyta</taxon>
        <taxon>Magnoliopsida</taxon>
        <taxon>eudicotyledons</taxon>
        <taxon>Gunneridae</taxon>
        <taxon>Pentapetalae</taxon>
        <taxon>rosids</taxon>
        <taxon>fabids</taxon>
        <taxon>Fabales</taxon>
        <taxon>Fabaceae</taxon>
        <taxon>Papilionoideae</taxon>
        <taxon>50 kb inversion clade</taxon>
        <taxon>NPAAA clade</taxon>
        <taxon>Hologalegina</taxon>
        <taxon>IRL clade</taxon>
        <taxon>Trifolieae</taxon>
        <taxon>Trifolium</taxon>
    </lineage>
</organism>
<comment type="caution">
    <text evidence="1">The sequence shown here is derived from an EMBL/GenBank/DDBJ whole genome shotgun (WGS) entry which is preliminary data.</text>
</comment>
<sequence length="32" mass="3387">MKPGAIVGMAASKFESEIAIMRTARSSESRSS</sequence>
<dbReference type="AlphaFoldDB" id="A0A392PCK7"/>
<proteinExistence type="predicted"/>
<evidence type="ECO:0000313" key="1">
    <source>
        <dbReference type="EMBL" id="MCI08595.1"/>
    </source>
</evidence>
<feature type="non-terminal residue" evidence="1">
    <location>
        <position position="32"/>
    </location>
</feature>
<protein>
    <submittedName>
        <fullName evidence="1">Uncharacterized protein</fullName>
    </submittedName>
</protein>
<dbReference type="Proteomes" id="UP000265520">
    <property type="component" value="Unassembled WGS sequence"/>
</dbReference>
<reference evidence="1 2" key="1">
    <citation type="journal article" date="2018" name="Front. Plant Sci.">
        <title>Red Clover (Trifolium pratense) and Zigzag Clover (T. medium) - A Picture of Genomic Similarities and Differences.</title>
        <authorList>
            <person name="Dluhosova J."/>
            <person name="Istvanek J."/>
            <person name="Nedelnik J."/>
            <person name="Repkova J."/>
        </authorList>
    </citation>
    <scope>NUCLEOTIDE SEQUENCE [LARGE SCALE GENOMIC DNA]</scope>
    <source>
        <strain evidence="2">cv. 10/8</strain>
        <tissue evidence="1">Leaf</tissue>
    </source>
</reference>
<dbReference type="EMBL" id="LXQA010069568">
    <property type="protein sequence ID" value="MCI08595.1"/>
    <property type="molecule type" value="Genomic_DNA"/>
</dbReference>